<keyword evidence="6 9" id="KW-0879">Wnt signaling pathway</keyword>
<accession>A0A158R902</accession>
<reference evidence="14" key="1">
    <citation type="submission" date="2016-04" db="UniProtKB">
        <authorList>
            <consortium name="WormBaseParasite"/>
        </authorList>
    </citation>
    <scope>IDENTIFICATION</scope>
</reference>
<organism evidence="14">
    <name type="scientific">Taenia asiatica</name>
    <name type="common">Asian tapeworm</name>
    <dbReference type="NCBI Taxonomy" id="60517"/>
    <lineage>
        <taxon>Eukaryota</taxon>
        <taxon>Metazoa</taxon>
        <taxon>Spiralia</taxon>
        <taxon>Lophotrochozoa</taxon>
        <taxon>Platyhelminthes</taxon>
        <taxon>Cestoda</taxon>
        <taxon>Eucestoda</taxon>
        <taxon>Cyclophyllidea</taxon>
        <taxon>Taeniidae</taxon>
        <taxon>Taenia</taxon>
    </lineage>
</organism>
<name>A0A158R902_TAEAS</name>
<evidence type="ECO:0000256" key="3">
    <source>
        <dbReference type="ARBA" id="ARBA00022473"/>
    </source>
</evidence>
<dbReference type="AlphaFoldDB" id="A0A158R902"/>
<evidence type="ECO:0000256" key="9">
    <source>
        <dbReference type="RuleBase" id="RU003500"/>
    </source>
</evidence>
<dbReference type="CDD" id="cd13113">
    <property type="entry name" value="Wnt"/>
    <property type="match status" value="1"/>
</dbReference>
<dbReference type="OrthoDB" id="5945655at2759"/>
<dbReference type="InterPro" id="IPR005817">
    <property type="entry name" value="Wnt"/>
</dbReference>
<keyword evidence="8" id="KW-0449">Lipoprotein</keyword>
<reference evidence="12 13" key="2">
    <citation type="submission" date="2018-11" db="EMBL/GenBank/DDBJ databases">
        <authorList>
            <consortium name="Pathogen Informatics"/>
        </authorList>
    </citation>
    <scope>NUCLEOTIDE SEQUENCE [LARGE SCALE GENOMIC DNA]</scope>
</reference>
<feature type="chain" id="PRO_5043135921" description="Protein Wnt" evidence="11">
    <location>
        <begin position="24"/>
        <end position="482"/>
    </location>
</feature>
<evidence type="ECO:0000256" key="10">
    <source>
        <dbReference type="SAM" id="MobiDB-lite"/>
    </source>
</evidence>
<dbReference type="PRINTS" id="PR01349">
    <property type="entry name" value="WNTPROTEIN"/>
</dbReference>
<evidence type="ECO:0000313" key="12">
    <source>
        <dbReference type="EMBL" id="VDK36640.1"/>
    </source>
</evidence>
<dbReference type="WBParaSite" id="TASK_0000641201-mRNA-1">
    <property type="protein sequence ID" value="TASK_0000641201-mRNA-1"/>
    <property type="gene ID" value="TASK_0000641201"/>
</dbReference>
<feature type="region of interest" description="Disordered" evidence="10">
    <location>
        <begin position="250"/>
        <end position="279"/>
    </location>
</feature>
<dbReference type="GO" id="GO:0005125">
    <property type="term" value="F:cytokine activity"/>
    <property type="evidence" value="ECO:0007669"/>
    <property type="project" value="TreeGrafter"/>
</dbReference>
<dbReference type="GO" id="GO:0060070">
    <property type="term" value="P:canonical Wnt signaling pathway"/>
    <property type="evidence" value="ECO:0007669"/>
    <property type="project" value="TreeGrafter"/>
</dbReference>
<evidence type="ECO:0000313" key="14">
    <source>
        <dbReference type="WBParaSite" id="TASK_0000641201-mRNA-1"/>
    </source>
</evidence>
<proteinExistence type="inferred from homology"/>
<keyword evidence="4" id="KW-0964">Secreted</keyword>
<dbReference type="GO" id="GO:0045165">
    <property type="term" value="P:cell fate commitment"/>
    <property type="evidence" value="ECO:0007669"/>
    <property type="project" value="TreeGrafter"/>
</dbReference>
<evidence type="ECO:0000256" key="8">
    <source>
        <dbReference type="ARBA" id="ARBA00023288"/>
    </source>
</evidence>
<gene>
    <name evidence="12" type="ORF">TASK_LOCUS6413</name>
</gene>
<dbReference type="InterPro" id="IPR043158">
    <property type="entry name" value="Wnt_C"/>
</dbReference>
<dbReference type="SMART" id="SM00097">
    <property type="entry name" value="WNT1"/>
    <property type="match status" value="1"/>
</dbReference>
<comment type="similarity">
    <text evidence="2 9">Belongs to the Wnt family.</text>
</comment>
<dbReference type="GO" id="GO:0005615">
    <property type="term" value="C:extracellular space"/>
    <property type="evidence" value="ECO:0007669"/>
    <property type="project" value="TreeGrafter"/>
</dbReference>
<dbReference type="Pfam" id="PF00110">
    <property type="entry name" value="wnt"/>
    <property type="match status" value="1"/>
</dbReference>
<evidence type="ECO:0000256" key="5">
    <source>
        <dbReference type="ARBA" id="ARBA00022530"/>
    </source>
</evidence>
<protein>
    <recommendedName>
        <fullName evidence="9">Protein Wnt</fullName>
    </recommendedName>
</protein>
<dbReference type="PROSITE" id="PS00246">
    <property type="entry name" value="WNT1"/>
    <property type="match status" value="1"/>
</dbReference>
<dbReference type="Gene3D" id="3.30.2460.20">
    <property type="match status" value="1"/>
</dbReference>
<evidence type="ECO:0000256" key="4">
    <source>
        <dbReference type="ARBA" id="ARBA00022525"/>
    </source>
</evidence>
<feature type="signal peptide" evidence="11">
    <location>
        <begin position="1"/>
        <end position="23"/>
    </location>
</feature>
<evidence type="ECO:0000256" key="7">
    <source>
        <dbReference type="ARBA" id="ARBA00023157"/>
    </source>
</evidence>
<comment type="function">
    <text evidence="9">Ligand for members of the frizzled family of seven transmembrane receptors.</text>
</comment>
<evidence type="ECO:0000256" key="2">
    <source>
        <dbReference type="ARBA" id="ARBA00005683"/>
    </source>
</evidence>
<dbReference type="EMBL" id="UYRS01018498">
    <property type="protein sequence ID" value="VDK36640.1"/>
    <property type="molecule type" value="Genomic_DNA"/>
</dbReference>
<keyword evidence="5" id="KW-0272">Extracellular matrix</keyword>
<comment type="subcellular location">
    <subcellularLocation>
        <location evidence="1 9">Secreted</location>
        <location evidence="1 9">Extracellular space</location>
        <location evidence="1 9">Extracellular matrix</location>
    </subcellularLocation>
</comment>
<evidence type="ECO:0000256" key="1">
    <source>
        <dbReference type="ARBA" id="ARBA00004498"/>
    </source>
</evidence>
<dbReference type="PANTHER" id="PTHR12027:SF97">
    <property type="entry name" value="PROTEIN WNT-4"/>
    <property type="match status" value="1"/>
</dbReference>
<evidence type="ECO:0000256" key="6">
    <source>
        <dbReference type="ARBA" id="ARBA00022687"/>
    </source>
</evidence>
<keyword evidence="7" id="KW-1015">Disulfide bond</keyword>
<evidence type="ECO:0000313" key="13">
    <source>
        <dbReference type="Proteomes" id="UP000282613"/>
    </source>
</evidence>
<dbReference type="Proteomes" id="UP000282613">
    <property type="component" value="Unassembled WGS sequence"/>
</dbReference>
<dbReference type="GO" id="GO:0005109">
    <property type="term" value="F:frizzled binding"/>
    <property type="evidence" value="ECO:0007669"/>
    <property type="project" value="TreeGrafter"/>
</dbReference>
<evidence type="ECO:0000256" key="11">
    <source>
        <dbReference type="SAM" id="SignalP"/>
    </source>
</evidence>
<dbReference type="InterPro" id="IPR018161">
    <property type="entry name" value="Wnt_CS"/>
</dbReference>
<sequence>MPNDLRASILSLLLATLLHPVFTFAPHLITPSPAILRRILRAPLSGRLSTPSAITFHKPSSVTPQLSPLELAIDSTFGFVASEEASEAACQRIPGLSNHQRNLCRSNPGLIWALVDGTQLGLYECVHQFKHERWNCSMARVILERPQSEAFLLSKNPSPTMNLIGKLQKILEKGTRETAFVTAAWAAGAVQAVTRACSRGRISTCDCDISRRGGSKAVDSEGAFTWGGCSDPIRFGMRLVRLFQEPRITPTKSTNNRHRIRLRPPGSKENGTGGKRGSEDNVVARSLIDIHNQKVGRRFIWQSREKKCKCHGVSGACSLRTCWQRVGAFRGVGDLLKKAYSSALQVTFDVATRKLRRLADPLYFGGMPLPIEHLMKRSTNWFVVGNDGVGGDPSTWQRKRRGTQFGEKWIKRQKDKLVYLDYSPDYCKADQRIGHFGVAGRQCDVDIPNSPNSCSKICCGRGYDTFEVDRKEKCGCKFVWLV</sequence>
<dbReference type="STRING" id="60517.A0A158R902"/>
<keyword evidence="13" id="KW-1185">Reference proteome</keyword>
<dbReference type="PANTHER" id="PTHR12027">
    <property type="entry name" value="WNT RELATED"/>
    <property type="match status" value="1"/>
</dbReference>
<keyword evidence="3 9" id="KW-0217">Developmental protein</keyword>
<keyword evidence="11" id="KW-0732">Signal</keyword>
<dbReference type="GO" id="GO:0030182">
    <property type="term" value="P:neuron differentiation"/>
    <property type="evidence" value="ECO:0007669"/>
    <property type="project" value="TreeGrafter"/>
</dbReference>